<keyword evidence="3" id="KW-1185">Reference proteome</keyword>
<evidence type="ECO:0000313" key="2">
    <source>
        <dbReference type="EMBL" id="GAA5018661.1"/>
    </source>
</evidence>
<dbReference type="Proteomes" id="UP001501759">
    <property type="component" value="Unassembled WGS sequence"/>
</dbReference>
<feature type="compositionally biased region" description="Basic and acidic residues" evidence="1">
    <location>
        <begin position="1"/>
        <end position="19"/>
    </location>
</feature>
<comment type="caution">
    <text evidence="2">The sequence shown here is derived from an EMBL/GenBank/DDBJ whole genome shotgun (WGS) entry which is preliminary data.</text>
</comment>
<accession>A0ABP9J4G5</accession>
<sequence length="76" mass="8186">MSEAGREEVRLASRGEDPGHANAEGRPTAPLRPADPRCEIAWCPRDVARTPQSRTSVALHGDFAIPVSQNVKTVVP</sequence>
<feature type="region of interest" description="Disordered" evidence="1">
    <location>
        <begin position="1"/>
        <end position="36"/>
    </location>
</feature>
<evidence type="ECO:0000313" key="3">
    <source>
        <dbReference type="Proteomes" id="UP001501759"/>
    </source>
</evidence>
<organism evidence="2 3">
    <name type="scientific">Streptomyces siamensis</name>
    <dbReference type="NCBI Taxonomy" id="1274986"/>
    <lineage>
        <taxon>Bacteria</taxon>
        <taxon>Bacillati</taxon>
        <taxon>Actinomycetota</taxon>
        <taxon>Actinomycetes</taxon>
        <taxon>Kitasatosporales</taxon>
        <taxon>Streptomycetaceae</taxon>
        <taxon>Streptomyces</taxon>
    </lineage>
</organism>
<dbReference type="EMBL" id="BAABKB010000016">
    <property type="protein sequence ID" value="GAA5018661.1"/>
    <property type="molecule type" value="Genomic_DNA"/>
</dbReference>
<protein>
    <submittedName>
        <fullName evidence="2">Uncharacterized protein</fullName>
    </submittedName>
</protein>
<gene>
    <name evidence="2" type="ORF">GCM10023335_46510</name>
</gene>
<reference evidence="3" key="1">
    <citation type="journal article" date="2019" name="Int. J. Syst. Evol. Microbiol.">
        <title>The Global Catalogue of Microorganisms (GCM) 10K type strain sequencing project: providing services to taxonomists for standard genome sequencing and annotation.</title>
        <authorList>
            <consortium name="The Broad Institute Genomics Platform"/>
            <consortium name="The Broad Institute Genome Sequencing Center for Infectious Disease"/>
            <person name="Wu L."/>
            <person name="Ma J."/>
        </authorList>
    </citation>
    <scope>NUCLEOTIDE SEQUENCE [LARGE SCALE GENOMIC DNA]</scope>
    <source>
        <strain evidence="3">JCM 18409</strain>
    </source>
</reference>
<evidence type="ECO:0000256" key="1">
    <source>
        <dbReference type="SAM" id="MobiDB-lite"/>
    </source>
</evidence>
<proteinExistence type="predicted"/>
<name>A0ABP9J4G5_9ACTN</name>